<evidence type="ECO:0000313" key="3">
    <source>
        <dbReference type="Proteomes" id="UP001193389"/>
    </source>
</evidence>
<proteinExistence type="predicted"/>
<dbReference type="Gene3D" id="3.10.450.360">
    <property type="match status" value="1"/>
</dbReference>
<feature type="chain" id="PRO_5024350666" description="Beta-lactamase-inhibitor-like PepSY-like domain-containing protein" evidence="1">
    <location>
        <begin position="20"/>
        <end position="112"/>
    </location>
</feature>
<gene>
    <name evidence="2" type="ORF">AQPE_4586</name>
</gene>
<dbReference type="KEGG" id="anf:AQPE_4586"/>
<dbReference type="RefSeq" id="WP_318348544.1">
    <property type="nucleotide sequence ID" value="NZ_AP018694.1"/>
</dbReference>
<name>A0A5K7SGN8_9BACT</name>
<dbReference type="Proteomes" id="UP001193389">
    <property type="component" value="Chromosome"/>
</dbReference>
<evidence type="ECO:0008006" key="4">
    <source>
        <dbReference type="Google" id="ProtNLM"/>
    </source>
</evidence>
<feature type="signal peptide" evidence="1">
    <location>
        <begin position="1"/>
        <end position="19"/>
    </location>
</feature>
<reference evidence="2" key="1">
    <citation type="journal article" date="2020" name="Int. J. Syst. Evol. Microbiol.">
        <title>Aquipluma nitroreducens gen. nov. sp. nov., a novel facultatively anaerobic bacterium isolated from a freshwater lake.</title>
        <authorList>
            <person name="Watanabe M."/>
            <person name="Kojima H."/>
            <person name="Fukui M."/>
        </authorList>
    </citation>
    <scope>NUCLEOTIDE SEQUENCE</scope>
    <source>
        <strain evidence="2">MeG22</strain>
    </source>
</reference>
<dbReference type="SUPFAM" id="SSF160574">
    <property type="entry name" value="BT0923-like"/>
    <property type="match status" value="1"/>
</dbReference>
<keyword evidence="1" id="KW-0732">Signal</keyword>
<evidence type="ECO:0000256" key="1">
    <source>
        <dbReference type="SAM" id="SignalP"/>
    </source>
</evidence>
<protein>
    <recommendedName>
        <fullName evidence="4">Beta-lactamase-inhibitor-like PepSY-like domain-containing protein</fullName>
    </recommendedName>
</protein>
<keyword evidence="3" id="KW-1185">Reference proteome</keyword>
<evidence type="ECO:0000313" key="2">
    <source>
        <dbReference type="EMBL" id="BBE20394.1"/>
    </source>
</evidence>
<organism evidence="2 3">
    <name type="scientific">Aquipluma nitroreducens</name>
    <dbReference type="NCBI Taxonomy" id="2010828"/>
    <lineage>
        <taxon>Bacteria</taxon>
        <taxon>Pseudomonadati</taxon>
        <taxon>Bacteroidota</taxon>
        <taxon>Bacteroidia</taxon>
        <taxon>Marinilabiliales</taxon>
        <taxon>Prolixibacteraceae</taxon>
        <taxon>Aquipluma</taxon>
    </lineage>
</organism>
<accession>A0A5K7SGN8</accession>
<dbReference type="EMBL" id="AP018694">
    <property type="protein sequence ID" value="BBE20394.1"/>
    <property type="molecule type" value="Genomic_DNA"/>
</dbReference>
<sequence>MKKVLFLSAVALMLGLAQTQVTEAAKVQETVISNQLQDVTYQEITNDKLPEAVTKAVAKDYKDFKIDHSFLGSDGNYKVEISKGTLKYELILSEKGEVIKVEQPANKKKEQY</sequence>
<dbReference type="AlphaFoldDB" id="A0A5K7SGN8"/>